<dbReference type="EMBL" id="FOOU01000002">
    <property type="protein sequence ID" value="SFG01319.1"/>
    <property type="molecule type" value="Genomic_DNA"/>
</dbReference>
<proteinExistence type="predicted"/>
<gene>
    <name evidence="1" type="ORF">SAMN05216175_102412</name>
</gene>
<protein>
    <recommendedName>
        <fullName evidence="3">HNH endonuclease</fullName>
    </recommendedName>
</protein>
<accession>A0A1I2NEP9</accession>
<evidence type="ECO:0008006" key="3">
    <source>
        <dbReference type="Google" id="ProtNLM"/>
    </source>
</evidence>
<dbReference type="Proteomes" id="UP000198623">
    <property type="component" value="Unassembled WGS sequence"/>
</dbReference>
<evidence type="ECO:0000313" key="1">
    <source>
        <dbReference type="EMBL" id="SFG01319.1"/>
    </source>
</evidence>
<dbReference type="RefSeq" id="WP_090725193.1">
    <property type="nucleotide sequence ID" value="NZ_FOOU01000002.1"/>
</dbReference>
<name>A0A1I2NEP9_9GAMM</name>
<evidence type="ECO:0000313" key="2">
    <source>
        <dbReference type="Proteomes" id="UP000198623"/>
    </source>
</evidence>
<dbReference type="STRING" id="1045558.SAMN05216175_102412"/>
<dbReference type="Gene3D" id="1.10.30.50">
    <property type="match status" value="1"/>
</dbReference>
<reference evidence="2" key="1">
    <citation type="submission" date="2016-10" db="EMBL/GenBank/DDBJ databases">
        <authorList>
            <person name="Varghese N."/>
            <person name="Submissions S."/>
        </authorList>
    </citation>
    <scope>NUCLEOTIDE SEQUENCE [LARGE SCALE GENOMIC DNA]</scope>
    <source>
        <strain evidence="2">CGMCC 1.10971</strain>
    </source>
</reference>
<dbReference type="AlphaFoldDB" id="A0A1I2NEP9"/>
<keyword evidence="2" id="KW-1185">Reference proteome</keyword>
<organism evidence="1 2">
    <name type="scientific">Neptunomonas qingdaonensis</name>
    <dbReference type="NCBI Taxonomy" id="1045558"/>
    <lineage>
        <taxon>Bacteria</taxon>
        <taxon>Pseudomonadati</taxon>
        <taxon>Pseudomonadota</taxon>
        <taxon>Gammaproteobacteria</taxon>
        <taxon>Oceanospirillales</taxon>
        <taxon>Oceanospirillaceae</taxon>
        <taxon>Neptunomonas</taxon>
    </lineage>
</organism>
<sequence>MKKLPYPPFSFEDAYQASLDNVGVGTDLYTRLLFEKQLILDNEDKYKQKAESLCLHTFQCARHGHSEDKIVGDVTKDDLKILYETYFLKESTAARDIYEAIKASTGGVCPICGFGSVHTLDHYLPKSRYHLFSVLPINLVPACRDCNTGKGSSVISQPEMLSIHPYFDDSMFFDERWIRGTVRHDTIPIVTYSVYPPATWSALSKERVETHFVAFGLGDAFSVQATTEMTTAIETVRGLLPIMEEGGVSGHFHRISQCHQPNSWRSIFYITLAEDDWFCRGGFLD</sequence>
<dbReference type="OrthoDB" id="9816185at2"/>